<evidence type="ECO:0000313" key="4">
    <source>
        <dbReference type="Proteomes" id="UP000191987"/>
    </source>
</evidence>
<evidence type="ECO:0000256" key="1">
    <source>
        <dbReference type="SAM" id="MobiDB-lite"/>
    </source>
</evidence>
<evidence type="ECO:0000259" key="2">
    <source>
        <dbReference type="Pfam" id="PF06890"/>
    </source>
</evidence>
<feature type="region of interest" description="Disordered" evidence="1">
    <location>
        <begin position="137"/>
        <end position="162"/>
    </location>
</feature>
<dbReference type="Pfam" id="PF06890">
    <property type="entry name" value="Phage_Mu_Gp45"/>
    <property type="match status" value="1"/>
</dbReference>
<feature type="compositionally biased region" description="Gly residues" evidence="1">
    <location>
        <begin position="152"/>
        <end position="162"/>
    </location>
</feature>
<reference evidence="3 4" key="1">
    <citation type="submission" date="2016-01" db="EMBL/GenBank/DDBJ databases">
        <authorList>
            <person name="Oliw E.H."/>
        </authorList>
    </citation>
    <scope>NUCLEOTIDE SEQUENCE [LARGE SCALE GENOMIC DNA]</scope>
    <source>
        <strain evidence="3 4">Zutra 3-1</strain>
    </source>
</reference>
<accession>A0A1S7QQ62</accession>
<sequence>MSGFVRFDFDGRLEEKGGQQFVSGRGMYGDGYTRIHRPEPHGFISSPPAGSKGLLLPSPNNPDFAVVLGVEHPGHRPSDIPGGGSALYDASGNIIKVVMGDGIMVDVTGTAFQIRKGGVTLTVSAAGVDIQGGTVKHNGKDIGDTHRHTGVVPGGGQTGVPV</sequence>
<dbReference type="InterPro" id="IPR053861">
    <property type="entry name" value="Phage_Mu_Gp45_N"/>
</dbReference>
<proteinExistence type="predicted"/>
<feature type="compositionally biased region" description="Basic and acidic residues" evidence="1">
    <location>
        <begin position="138"/>
        <end position="147"/>
    </location>
</feature>
<protein>
    <recommendedName>
        <fullName evidence="2">Bacteriophage Mu Gp45 N-terminal domain-containing protein</fullName>
    </recommendedName>
</protein>
<dbReference type="EMBL" id="FBWG01000028">
    <property type="protein sequence ID" value="CUX40397.1"/>
    <property type="molecule type" value="Genomic_DNA"/>
</dbReference>
<feature type="domain" description="Bacteriophage Mu Gp45 N-terminal" evidence="2">
    <location>
        <begin position="14"/>
        <end position="73"/>
    </location>
</feature>
<gene>
    <name evidence="3" type="ORF">AGR7C_Lc100022</name>
</gene>
<name>A0A1S7QQ62_9HYPH</name>
<evidence type="ECO:0000313" key="3">
    <source>
        <dbReference type="EMBL" id="CUX40397.1"/>
    </source>
</evidence>
<dbReference type="RefSeq" id="WP_080819372.1">
    <property type="nucleotide sequence ID" value="NZ_LT009749.1"/>
</dbReference>
<dbReference type="Proteomes" id="UP000191987">
    <property type="component" value="Unassembled WGS sequence"/>
</dbReference>
<dbReference type="AlphaFoldDB" id="A0A1S7QQ62"/>
<organism evidence="3 4">
    <name type="scientific">Agrobacterium deltaense Zutra 3/1</name>
    <dbReference type="NCBI Taxonomy" id="1183427"/>
    <lineage>
        <taxon>Bacteria</taxon>
        <taxon>Pseudomonadati</taxon>
        <taxon>Pseudomonadota</taxon>
        <taxon>Alphaproteobacteria</taxon>
        <taxon>Hyphomicrobiales</taxon>
        <taxon>Rhizobiaceae</taxon>
        <taxon>Rhizobium/Agrobacterium group</taxon>
        <taxon>Agrobacterium</taxon>
    </lineage>
</organism>